<dbReference type="EMBL" id="JPRL01000002">
    <property type="protein sequence ID" value="KFF03199.1"/>
    <property type="molecule type" value="Genomic_DNA"/>
</dbReference>
<dbReference type="Proteomes" id="UP000028715">
    <property type="component" value="Unassembled WGS sequence"/>
</dbReference>
<keyword evidence="2" id="KW-1185">Reference proteome</keyword>
<gene>
    <name evidence="1" type="ORF">IW19_20000</name>
</gene>
<accession>A0A085ZFI5</accession>
<dbReference type="STRING" id="362418.IW19_20000"/>
<sequence>MKQEKPGKIYLSNSIFNFLKGIMYKVRNFSSASEFLDTNGDYIYANPMEHVLLINVIEGVRHNMLRVFQAFNIESEIDGTLVMVFVVDGNCLIYSRQYDEAYLDILASELPFDKLKDLVFAGDKKTIENLLLFKSLHFELEKHLVIYRCEKLNPKFRVSEGRMRLADQNEAQALIKLSLDFTEQYEGIRESPFEMKAAVEKEIREKILFVWEADGICGLAVEMNRQSFDYPEIGKLYTVPEKTGQGFASSLLYKLTEKILSEHPFCMLYTKGNNLASNRACIKAGYMPIADYARFVIKGDA</sequence>
<name>A0A085ZFI5_9FLAO</name>
<dbReference type="AlphaFoldDB" id="A0A085ZFI5"/>
<dbReference type="Gene3D" id="3.40.630.30">
    <property type="match status" value="1"/>
</dbReference>
<evidence type="ECO:0000313" key="2">
    <source>
        <dbReference type="Proteomes" id="UP000028715"/>
    </source>
</evidence>
<dbReference type="eggNOG" id="COG3393">
    <property type="taxonomic scope" value="Bacteria"/>
</dbReference>
<proteinExistence type="predicted"/>
<evidence type="ECO:0000313" key="1">
    <source>
        <dbReference type="EMBL" id="KFF03199.1"/>
    </source>
</evidence>
<dbReference type="SUPFAM" id="SSF55729">
    <property type="entry name" value="Acyl-CoA N-acyltransferases (Nat)"/>
    <property type="match status" value="1"/>
</dbReference>
<reference evidence="1 2" key="1">
    <citation type="submission" date="2014-07" db="EMBL/GenBank/DDBJ databases">
        <title>Genome of Flavobacterium reichenbachii LMG 25512.</title>
        <authorList>
            <person name="Stropko S.J."/>
            <person name="Pipes S.E."/>
            <person name="Newman J.D."/>
        </authorList>
    </citation>
    <scope>NUCLEOTIDE SEQUENCE [LARGE SCALE GENOMIC DNA]</scope>
    <source>
        <strain evidence="1 2">LMG 25512</strain>
    </source>
</reference>
<dbReference type="InterPro" id="IPR016181">
    <property type="entry name" value="Acyl_CoA_acyltransferase"/>
</dbReference>
<evidence type="ECO:0008006" key="3">
    <source>
        <dbReference type="Google" id="ProtNLM"/>
    </source>
</evidence>
<comment type="caution">
    <text evidence="1">The sequence shown here is derived from an EMBL/GenBank/DDBJ whole genome shotgun (WGS) entry which is preliminary data.</text>
</comment>
<organism evidence="1 2">
    <name type="scientific">Flavobacterium reichenbachii</name>
    <dbReference type="NCBI Taxonomy" id="362418"/>
    <lineage>
        <taxon>Bacteria</taxon>
        <taxon>Pseudomonadati</taxon>
        <taxon>Bacteroidota</taxon>
        <taxon>Flavobacteriia</taxon>
        <taxon>Flavobacteriales</taxon>
        <taxon>Flavobacteriaceae</taxon>
        <taxon>Flavobacterium</taxon>
    </lineage>
</organism>
<protein>
    <recommendedName>
        <fullName evidence="3">N-acetyltransferase domain-containing protein</fullName>
    </recommendedName>
</protein>